<name>A0A2P5Y4U5_GOSBA</name>
<accession>A0A2P5Y4U5</accession>
<reference evidence="2 3" key="1">
    <citation type="submission" date="2015-01" db="EMBL/GenBank/DDBJ databases">
        <title>Genome of allotetraploid Gossypium barbadense reveals genomic plasticity and fiber elongation in cotton evolution.</title>
        <authorList>
            <person name="Chen X."/>
            <person name="Liu X."/>
            <person name="Zhao B."/>
            <person name="Zheng H."/>
            <person name="Hu Y."/>
            <person name="Lu G."/>
            <person name="Yang C."/>
            <person name="Chen J."/>
            <person name="Shan C."/>
            <person name="Zhang L."/>
            <person name="Zhou Y."/>
            <person name="Wang L."/>
            <person name="Guo W."/>
            <person name="Bai Y."/>
            <person name="Ruan J."/>
            <person name="Shangguan X."/>
            <person name="Mao Y."/>
            <person name="Jiang J."/>
            <person name="Zhu Y."/>
            <person name="Lei J."/>
            <person name="Kang H."/>
            <person name="Chen S."/>
            <person name="He X."/>
            <person name="Wang R."/>
            <person name="Wang Y."/>
            <person name="Chen J."/>
            <person name="Wang L."/>
            <person name="Yu S."/>
            <person name="Wang B."/>
            <person name="Wei J."/>
            <person name="Song S."/>
            <person name="Lu X."/>
            <person name="Gao Z."/>
            <person name="Gu W."/>
            <person name="Deng X."/>
            <person name="Ma D."/>
            <person name="Wang S."/>
            <person name="Liang W."/>
            <person name="Fang L."/>
            <person name="Cai C."/>
            <person name="Zhu X."/>
            <person name="Zhou B."/>
            <person name="Zhang Y."/>
            <person name="Chen Z."/>
            <person name="Xu S."/>
            <person name="Zhu R."/>
            <person name="Wang S."/>
            <person name="Zhang T."/>
            <person name="Zhao G."/>
        </authorList>
    </citation>
    <scope>NUCLEOTIDE SEQUENCE [LARGE SCALE GENOMIC DNA]</scope>
    <source>
        <strain evidence="3">cv. Xinhai21</strain>
        <tissue evidence="2">Leaf</tissue>
    </source>
</reference>
<dbReference type="EMBL" id="KZ663707">
    <property type="protein sequence ID" value="PPS10576.1"/>
    <property type="molecule type" value="Genomic_DNA"/>
</dbReference>
<proteinExistence type="predicted"/>
<sequence>MNVARVPTHSTYKSRGRTNKRRLSSSSLSPQRRTTARLVARKTTGGCSKETMYGVGRKGYKDSGDAGVAKSAPPQLWPPQIARSCAINWKGSRRR</sequence>
<evidence type="ECO:0000313" key="3">
    <source>
        <dbReference type="Proteomes" id="UP000239757"/>
    </source>
</evidence>
<dbReference type="AlphaFoldDB" id="A0A2P5Y4U5"/>
<evidence type="ECO:0000256" key="1">
    <source>
        <dbReference type="SAM" id="MobiDB-lite"/>
    </source>
</evidence>
<feature type="region of interest" description="Disordered" evidence="1">
    <location>
        <begin position="1"/>
        <end position="44"/>
    </location>
</feature>
<protein>
    <submittedName>
        <fullName evidence="2">Uncharacterized protein</fullName>
    </submittedName>
</protein>
<gene>
    <name evidence="2" type="ORF">GOBAR_AA10066</name>
</gene>
<dbReference type="Proteomes" id="UP000239757">
    <property type="component" value="Unassembled WGS sequence"/>
</dbReference>
<organism evidence="2 3">
    <name type="scientific">Gossypium barbadense</name>
    <name type="common">Sea Island cotton</name>
    <name type="synonym">Hibiscus barbadensis</name>
    <dbReference type="NCBI Taxonomy" id="3634"/>
    <lineage>
        <taxon>Eukaryota</taxon>
        <taxon>Viridiplantae</taxon>
        <taxon>Streptophyta</taxon>
        <taxon>Embryophyta</taxon>
        <taxon>Tracheophyta</taxon>
        <taxon>Spermatophyta</taxon>
        <taxon>Magnoliopsida</taxon>
        <taxon>eudicotyledons</taxon>
        <taxon>Gunneridae</taxon>
        <taxon>Pentapetalae</taxon>
        <taxon>rosids</taxon>
        <taxon>malvids</taxon>
        <taxon>Malvales</taxon>
        <taxon>Malvaceae</taxon>
        <taxon>Malvoideae</taxon>
        <taxon>Gossypium</taxon>
    </lineage>
</organism>
<evidence type="ECO:0000313" key="2">
    <source>
        <dbReference type="EMBL" id="PPS10576.1"/>
    </source>
</evidence>
<feature type="compositionally biased region" description="Basic residues" evidence="1">
    <location>
        <begin position="12"/>
        <end position="23"/>
    </location>
</feature>